<feature type="coiled-coil region" evidence="6">
    <location>
        <begin position="534"/>
        <end position="561"/>
    </location>
</feature>
<keyword evidence="5" id="KW-0460">Magnesium</keyword>
<evidence type="ECO:0000256" key="4">
    <source>
        <dbReference type="ARBA" id="ARBA00022801"/>
    </source>
</evidence>
<comment type="caution">
    <text evidence="9">The sequence shown here is derived from an EMBL/GenBank/DDBJ whole genome shotgun (WGS) entry which is preliminary data.</text>
</comment>
<dbReference type="GO" id="GO:0005634">
    <property type="term" value="C:nucleus"/>
    <property type="evidence" value="ECO:0007669"/>
    <property type="project" value="TreeGrafter"/>
</dbReference>
<keyword evidence="9" id="KW-0255">Endonuclease</keyword>
<dbReference type="PANTHER" id="PTHR22748:SF4">
    <property type="entry name" value="DNA-(APURINIC OR APYRIMIDINIC SITE) ENDONUCLEASE 2"/>
    <property type="match status" value="1"/>
</dbReference>
<evidence type="ECO:0000256" key="3">
    <source>
        <dbReference type="ARBA" id="ARBA00022723"/>
    </source>
</evidence>
<keyword evidence="6" id="KW-0175">Coiled coil</keyword>
<dbReference type="EMBL" id="JARJCW010000060">
    <property type="protein sequence ID" value="KAJ7201010.1"/>
    <property type="molecule type" value="Genomic_DNA"/>
</dbReference>
<comment type="similarity">
    <text evidence="2">Belongs to the DNA repair enzymes AP/ExoA family.</text>
</comment>
<evidence type="ECO:0000256" key="7">
    <source>
        <dbReference type="SAM" id="MobiDB-lite"/>
    </source>
</evidence>
<evidence type="ECO:0000256" key="2">
    <source>
        <dbReference type="ARBA" id="ARBA00007092"/>
    </source>
</evidence>
<keyword evidence="9" id="KW-0540">Nuclease</keyword>
<feature type="compositionally biased region" description="Polar residues" evidence="7">
    <location>
        <begin position="94"/>
        <end position="114"/>
    </location>
</feature>
<feature type="compositionally biased region" description="Basic residues" evidence="7">
    <location>
        <begin position="192"/>
        <end position="203"/>
    </location>
</feature>
<accession>A0AAD6V6A7</accession>
<feature type="compositionally biased region" description="Polar residues" evidence="7">
    <location>
        <begin position="1"/>
        <end position="12"/>
    </location>
</feature>
<dbReference type="GO" id="GO:0008311">
    <property type="term" value="F:double-stranded DNA 3'-5' DNA exonuclease activity"/>
    <property type="evidence" value="ECO:0007669"/>
    <property type="project" value="TreeGrafter"/>
</dbReference>
<dbReference type="InterPro" id="IPR005135">
    <property type="entry name" value="Endo/exonuclease/phosphatase"/>
</dbReference>
<dbReference type="CDD" id="cd09076">
    <property type="entry name" value="L1-EN"/>
    <property type="match status" value="1"/>
</dbReference>
<reference evidence="9" key="1">
    <citation type="submission" date="2023-03" db="EMBL/GenBank/DDBJ databases">
        <title>Massive genome expansion in bonnet fungi (Mycena s.s.) driven by repeated elements and novel gene families across ecological guilds.</title>
        <authorList>
            <consortium name="Lawrence Berkeley National Laboratory"/>
            <person name="Harder C.B."/>
            <person name="Miyauchi S."/>
            <person name="Viragh M."/>
            <person name="Kuo A."/>
            <person name="Thoen E."/>
            <person name="Andreopoulos B."/>
            <person name="Lu D."/>
            <person name="Skrede I."/>
            <person name="Drula E."/>
            <person name="Henrissat B."/>
            <person name="Morin E."/>
            <person name="Kohler A."/>
            <person name="Barry K."/>
            <person name="LaButti K."/>
            <person name="Morin E."/>
            <person name="Salamov A."/>
            <person name="Lipzen A."/>
            <person name="Mereny Z."/>
            <person name="Hegedus B."/>
            <person name="Baldrian P."/>
            <person name="Stursova M."/>
            <person name="Weitz H."/>
            <person name="Taylor A."/>
            <person name="Grigoriev I.V."/>
            <person name="Nagy L.G."/>
            <person name="Martin F."/>
            <person name="Kauserud H."/>
        </authorList>
    </citation>
    <scope>NUCLEOTIDE SEQUENCE</scope>
    <source>
        <strain evidence="9">9144</strain>
    </source>
</reference>
<dbReference type="SUPFAM" id="SSF56219">
    <property type="entry name" value="DNase I-like"/>
    <property type="match status" value="1"/>
</dbReference>
<feature type="compositionally biased region" description="Polar residues" evidence="7">
    <location>
        <begin position="134"/>
        <end position="155"/>
    </location>
</feature>
<dbReference type="AlphaFoldDB" id="A0AAD6V6A7"/>
<dbReference type="InterPro" id="IPR036691">
    <property type="entry name" value="Endo/exonu/phosph_ase_sf"/>
</dbReference>
<dbReference type="Proteomes" id="UP001219525">
    <property type="component" value="Unassembled WGS sequence"/>
</dbReference>
<dbReference type="GO" id="GO:0046872">
    <property type="term" value="F:metal ion binding"/>
    <property type="evidence" value="ECO:0007669"/>
    <property type="project" value="UniProtKB-KW"/>
</dbReference>
<dbReference type="Pfam" id="PF03372">
    <property type="entry name" value="Exo_endo_phos"/>
    <property type="match status" value="1"/>
</dbReference>
<evidence type="ECO:0000313" key="9">
    <source>
        <dbReference type="EMBL" id="KAJ7201010.1"/>
    </source>
</evidence>
<evidence type="ECO:0000313" key="10">
    <source>
        <dbReference type="Proteomes" id="UP001219525"/>
    </source>
</evidence>
<protein>
    <submittedName>
        <fullName evidence="9">Endonuclease/exonuclease/phosphatase</fullName>
    </submittedName>
</protein>
<feature type="region of interest" description="Disordered" evidence="7">
    <location>
        <begin position="1"/>
        <end position="203"/>
    </location>
</feature>
<keyword evidence="4" id="KW-0378">Hydrolase</keyword>
<dbReference type="GO" id="GO:0008081">
    <property type="term" value="F:phosphoric diester hydrolase activity"/>
    <property type="evidence" value="ECO:0007669"/>
    <property type="project" value="TreeGrafter"/>
</dbReference>
<evidence type="ECO:0000256" key="1">
    <source>
        <dbReference type="ARBA" id="ARBA00001946"/>
    </source>
</evidence>
<proteinExistence type="inferred from homology"/>
<dbReference type="GO" id="GO:0003906">
    <property type="term" value="F:DNA-(apurinic or apyrimidinic site) endonuclease activity"/>
    <property type="evidence" value="ECO:0007669"/>
    <property type="project" value="TreeGrafter"/>
</dbReference>
<feature type="domain" description="Endonuclease/exonuclease/phosphatase" evidence="8">
    <location>
        <begin position="228"/>
        <end position="429"/>
    </location>
</feature>
<keyword evidence="3" id="KW-0479">Metal-binding</keyword>
<feature type="compositionally biased region" description="Pro residues" evidence="7">
    <location>
        <begin position="160"/>
        <end position="170"/>
    </location>
</feature>
<comment type="cofactor">
    <cofactor evidence="1">
        <name>Mg(2+)</name>
        <dbReference type="ChEBI" id="CHEBI:18420"/>
    </cofactor>
</comment>
<name>A0AAD6V6A7_9AGAR</name>
<keyword evidence="10" id="KW-1185">Reference proteome</keyword>
<evidence type="ECO:0000259" key="8">
    <source>
        <dbReference type="Pfam" id="PF03372"/>
    </source>
</evidence>
<sequence>MAGLTTAPTNRFNLLENFTGEDDDNTEMHAVTGGGSDSATGRASGESHRVGGDWAEGRSEANRVGYQPQRGGPSRRANEEGLDATPDAVRVPGGTNNIGVSTQHARGAENQQHPTPRGGSPRGRDARGVGALQQEHQASQNGSPFLQPIAPQTPNGHIPNPRPTPQPPQPNAQTRPAGNHPHARVYPGSAPPHRRHTTGKKNTKASIKVGALNMKGRGKPEDDKWFHIWQVMREQKAGVLIVTETHLDDEHKNNVDTLFKRAMRLEFTPDPEAPTARAGLAFALNRNTVEADNVSTTVIIPGRAMILKMKNVDGSNLSILGIYAPNRPYLNAAFWRDIKAWYIAHQNTDRPDVLGGDFNFVEDGIDRLPTHPDSKASVDAFDELKMYLGLMDGWRETYPTTCAYTFMQAPSQGGSQSRIDRIYIKRDLFENSFEWEMQAVGIETDHRMVTMRLTTEDAPTIGHGRWVWPAHIIRDKALAKTIHDDGLTLQNELAAIAQKELNGQWNPRHNAQTLWVDFTTKMCAEARTRAKITVPQIVEEIAEIKNKIDLIENDKDLLEDEIMSGF</sequence>
<feature type="compositionally biased region" description="Basic and acidic residues" evidence="7">
    <location>
        <begin position="45"/>
        <end position="61"/>
    </location>
</feature>
<organism evidence="9 10">
    <name type="scientific">Mycena pura</name>
    <dbReference type="NCBI Taxonomy" id="153505"/>
    <lineage>
        <taxon>Eukaryota</taxon>
        <taxon>Fungi</taxon>
        <taxon>Dikarya</taxon>
        <taxon>Basidiomycota</taxon>
        <taxon>Agaricomycotina</taxon>
        <taxon>Agaricomycetes</taxon>
        <taxon>Agaricomycetidae</taxon>
        <taxon>Agaricales</taxon>
        <taxon>Marasmiineae</taxon>
        <taxon>Mycenaceae</taxon>
        <taxon>Mycena</taxon>
    </lineage>
</organism>
<dbReference type="Gene3D" id="3.60.10.10">
    <property type="entry name" value="Endonuclease/exonuclease/phosphatase"/>
    <property type="match status" value="1"/>
</dbReference>
<gene>
    <name evidence="9" type="ORF">GGX14DRAFT_571583</name>
</gene>
<dbReference type="PANTHER" id="PTHR22748">
    <property type="entry name" value="AP ENDONUCLEASE"/>
    <property type="match status" value="1"/>
</dbReference>
<evidence type="ECO:0000256" key="6">
    <source>
        <dbReference type="SAM" id="Coils"/>
    </source>
</evidence>
<dbReference type="InterPro" id="IPR004808">
    <property type="entry name" value="AP_endonuc_1"/>
</dbReference>
<dbReference type="GO" id="GO:0006284">
    <property type="term" value="P:base-excision repair"/>
    <property type="evidence" value="ECO:0007669"/>
    <property type="project" value="TreeGrafter"/>
</dbReference>
<evidence type="ECO:0000256" key="5">
    <source>
        <dbReference type="ARBA" id="ARBA00022842"/>
    </source>
</evidence>